<name>A0A7S4E3S6_9STRA</name>
<dbReference type="Gene3D" id="1.20.1250.20">
    <property type="entry name" value="MFS general substrate transporter like domains"/>
    <property type="match status" value="1"/>
</dbReference>
<comment type="catalytic activity">
    <reaction evidence="9">
        <text>D-xylose(out) = D-xylose(in)</text>
        <dbReference type="Rhea" id="RHEA:78427"/>
        <dbReference type="ChEBI" id="CHEBI:53455"/>
    </reaction>
    <physiologicalReaction direction="left-to-right" evidence="9">
        <dbReference type="Rhea" id="RHEA:78428"/>
    </physiologicalReaction>
</comment>
<evidence type="ECO:0000256" key="12">
    <source>
        <dbReference type="ARBA" id="ARBA00044710"/>
    </source>
</evidence>
<comment type="catalytic activity">
    <reaction evidence="7">
        <text>D-galactose(in) = D-galactose(out)</text>
        <dbReference type="Rhea" id="RHEA:34915"/>
        <dbReference type="ChEBI" id="CHEBI:4139"/>
    </reaction>
    <physiologicalReaction direction="right-to-left" evidence="7">
        <dbReference type="Rhea" id="RHEA:34917"/>
    </physiologicalReaction>
</comment>
<dbReference type="GO" id="GO:0016020">
    <property type="term" value="C:membrane"/>
    <property type="evidence" value="ECO:0007669"/>
    <property type="project" value="UniProtKB-SubCell"/>
</dbReference>
<comment type="catalytic activity">
    <reaction evidence="10">
        <text>D-mannose(out) = D-mannose(in)</text>
        <dbReference type="Rhea" id="RHEA:78391"/>
        <dbReference type="ChEBI" id="CHEBI:4208"/>
    </reaction>
    <physiologicalReaction direction="left-to-right" evidence="10">
        <dbReference type="Rhea" id="RHEA:78392"/>
    </physiologicalReaction>
</comment>
<feature type="transmembrane region" description="Helical" evidence="15">
    <location>
        <begin position="236"/>
        <end position="258"/>
    </location>
</feature>
<dbReference type="InterPro" id="IPR005828">
    <property type="entry name" value="MFS_sugar_transport-like"/>
</dbReference>
<dbReference type="PROSITE" id="PS50850">
    <property type="entry name" value="MFS"/>
    <property type="match status" value="1"/>
</dbReference>
<feature type="transmembrane region" description="Helical" evidence="15">
    <location>
        <begin position="477"/>
        <end position="502"/>
    </location>
</feature>
<dbReference type="Proteomes" id="UP000789595">
    <property type="component" value="Unassembled WGS sequence"/>
</dbReference>
<feature type="region of interest" description="Disordered" evidence="14">
    <location>
        <begin position="343"/>
        <end position="362"/>
    </location>
</feature>
<evidence type="ECO:0000256" key="9">
    <source>
        <dbReference type="ARBA" id="ARBA00044656"/>
    </source>
</evidence>
<evidence type="ECO:0000256" key="15">
    <source>
        <dbReference type="SAM" id="Phobius"/>
    </source>
</evidence>
<evidence type="ECO:0000256" key="4">
    <source>
        <dbReference type="ARBA" id="ARBA00022692"/>
    </source>
</evidence>
<keyword evidence="19" id="KW-1185">Reference proteome</keyword>
<evidence type="ECO:0000256" key="3">
    <source>
        <dbReference type="ARBA" id="ARBA00022448"/>
    </source>
</evidence>
<dbReference type="InterPro" id="IPR045263">
    <property type="entry name" value="GLUT"/>
</dbReference>
<dbReference type="InterPro" id="IPR003663">
    <property type="entry name" value="Sugar/inositol_transpt"/>
</dbReference>
<dbReference type="PROSITE" id="PS00217">
    <property type="entry name" value="SUGAR_TRANSPORT_2"/>
    <property type="match status" value="1"/>
</dbReference>
<dbReference type="Pfam" id="PF00083">
    <property type="entry name" value="Sugar_tr"/>
    <property type="match status" value="2"/>
</dbReference>
<evidence type="ECO:0000256" key="8">
    <source>
        <dbReference type="ARBA" id="ARBA00044648"/>
    </source>
</evidence>
<organism evidence="17">
    <name type="scientific">Pelagomonas calceolata</name>
    <dbReference type="NCBI Taxonomy" id="35677"/>
    <lineage>
        <taxon>Eukaryota</taxon>
        <taxon>Sar</taxon>
        <taxon>Stramenopiles</taxon>
        <taxon>Ochrophyta</taxon>
        <taxon>Pelagophyceae</taxon>
        <taxon>Pelagomonadales</taxon>
        <taxon>Pelagomonadaceae</taxon>
        <taxon>Pelagomonas</taxon>
    </lineage>
</organism>
<keyword evidence="3" id="KW-0813">Transport</keyword>
<evidence type="ECO:0000313" key="17">
    <source>
        <dbReference type="EMBL" id="CAE0688787.1"/>
    </source>
</evidence>
<reference evidence="18" key="2">
    <citation type="submission" date="2021-11" db="EMBL/GenBank/DDBJ databases">
        <authorList>
            <consortium name="Genoscope - CEA"/>
            <person name="William W."/>
        </authorList>
    </citation>
    <scope>NUCLEOTIDE SEQUENCE</scope>
</reference>
<dbReference type="EMBL" id="HBIW01005150">
    <property type="protein sequence ID" value="CAE0688787.1"/>
    <property type="molecule type" value="Transcribed_RNA"/>
</dbReference>
<evidence type="ECO:0000256" key="11">
    <source>
        <dbReference type="ARBA" id="ARBA00044668"/>
    </source>
</evidence>
<feature type="transmembrane region" description="Helical" evidence="15">
    <location>
        <begin position="140"/>
        <end position="164"/>
    </location>
</feature>
<feature type="transmembrane region" description="Helical" evidence="15">
    <location>
        <begin position="450"/>
        <end position="471"/>
    </location>
</feature>
<feature type="region of interest" description="Disordered" evidence="14">
    <location>
        <begin position="1"/>
        <end position="26"/>
    </location>
</feature>
<evidence type="ECO:0000256" key="7">
    <source>
        <dbReference type="ARBA" id="ARBA00044637"/>
    </source>
</evidence>
<dbReference type="SUPFAM" id="SSF103473">
    <property type="entry name" value="MFS general substrate transporter"/>
    <property type="match status" value="1"/>
</dbReference>
<evidence type="ECO:0000256" key="5">
    <source>
        <dbReference type="ARBA" id="ARBA00022989"/>
    </source>
</evidence>
<feature type="transmembrane region" description="Helical" evidence="15">
    <location>
        <begin position="264"/>
        <end position="284"/>
    </location>
</feature>
<comment type="catalytic activity">
    <reaction evidence="11">
        <text>D-glucosamine(out) = D-glucosamine(in)</text>
        <dbReference type="Rhea" id="RHEA:78423"/>
        <dbReference type="ChEBI" id="CHEBI:58723"/>
    </reaction>
    <physiologicalReaction direction="left-to-right" evidence="11">
        <dbReference type="Rhea" id="RHEA:78424"/>
    </physiologicalReaction>
</comment>
<evidence type="ECO:0000256" key="10">
    <source>
        <dbReference type="ARBA" id="ARBA00044662"/>
    </source>
</evidence>
<evidence type="ECO:0000256" key="6">
    <source>
        <dbReference type="ARBA" id="ARBA00023136"/>
    </source>
</evidence>
<keyword evidence="5 15" id="KW-1133">Transmembrane helix</keyword>
<dbReference type="PANTHER" id="PTHR23503:SF8">
    <property type="entry name" value="FACILITATED GLUCOSE TRANSPORTER PROTEIN 1"/>
    <property type="match status" value="1"/>
</dbReference>
<feature type="transmembrane region" description="Helical" evidence="15">
    <location>
        <begin position="422"/>
        <end position="443"/>
    </location>
</feature>
<feature type="transmembrane region" description="Helical" evidence="15">
    <location>
        <begin position="546"/>
        <end position="563"/>
    </location>
</feature>
<sequence>MASPGAMLPPEFDLNTVRQPPPTRAPSYRQAYQGYRNGEDVGGRGAVHAIRAATYMSGGLATPHGSAAQFKRVSSVNLLATSLEHATELYDELERLDSQLKISGLLSGCVGVAATANFLNGYHTSVMNSAEASALPGHSLVAWSVAVAALPLAGAPGSFIGGWLAEGRRLGRDGCLWFVGFVYLVGGAAMVASIHYGSMKLLIAARLLVGLACGATTVVLPVYLGELAPPRLRGTFGTFTQLAMVIGILAADLVALVYESFTLFLVSFLTAAVMLICAGLLPLAPTPQSALAEDARIARMSPGGMDPSDGGRWLGAVELCKNLYLLDDEAAREEAHAIATAVEARQTGENPAKPNFTPQKRTLGGFGSPGAELLEDEDAQKRAHTKLMRCALVLHVAQQLSGINAVFYYSTTFLQGVIDSPAVGTALVGFINVLATMFASALMDSHRRRSMLILSIVGMLAGALVLTLALNGSLGNAWALAGVGSYVFFFELGLGPIPWMIVPELFTADKVVQSQSAGSQINWTMNVVVGLGFPALNAALGAYAFVPFALVLVATLLFVLVALPETYGRTPEDVFRDLVIRESGGYYAQGYGAVSTLELEYELARAQTNVARSRSRLKLAGL</sequence>
<dbReference type="InterPro" id="IPR005829">
    <property type="entry name" value="Sugar_transporter_CS"/>
</dbReference>
<evidence type="ECO:0000259" key="16">
    <source>
        <dbReference type="PROSITE" id="PS50850"/>
    </source>
</evidence>
<dbReference type="OrthoDB" id="6612291at2759"/>
<gene>
    <name evidence="17" type="ORF">PCAL00307_LOCUS4221</name>
    <name evidence="18" type="ORF">PECAL_1P26810</name>
</gene>
<dbReference type="GO" id="GO:0015149">
    <property type="term" value="F:hexose transmembrane transporter activity"/>
    <property type="evidence" value="ECO:0007669"/>
    <property type="project" value="TreeGrafter"/>
</dbReference>
<evidence type="ECO:0000256" key="1">
    <source>
        <dbReference type="ARBA" id="ARBA00004141"/>
    </source>
</evidence>
<dbReference type="PRINTS" id="PR00171">
    <property type="entry name" value="SUGRTRNSPORT"/>
</dbReference>
<comment type="catalytic activity">
    <reaction evidence="12">
        <text>D-fructose(out) = D-fructose(in)</text>
        <dbReference type="Rhea" id="RHEA:60372"/>
        <dbReference type="ChEBI" id="CHEBI:37721"/>
    </reaction>
    <physiologicalReaction direction="left-to-right" evidence="12">
        <dbReference type="Rhea" id="RHEA:60373"/>
    </physiologicalReaction>
</comment>
<evidence type="ECO:0000256" key="13">
    <source>
        <dbReference type="ARBA" id="ARBA00044780"/>
    </source>
</evidence>
<dbReference type="EMBL" id="CAKKNE010000001">
    <property type="protein sequence ID" value="CAH0366204.1"/>
    <property type="molecule type" value="Genomic_DNA"/>
</dbReference>
<protein>
    <recommendedName>
        <fullName evidence="13">Hexose transporter 1</fullName>
    </recommendedName>
</protein>
<evidence type="ECO:0000313" key="18">
    <source>
        <dbReference type="EMBL" id="CAH0366204.1"/>
    </source>
</evidence>
<dbReference type="AlphaFoldDB" id="A0A7S4E3S6"/>
<comment type="subunit">
    <text evidence="2">Homodimer.</text>
</comment>
<comment type="subcellular location">
    <subcellularLocation>
        <location evidence="1">Membrane</location>
        <topology evidence="1">Multi-pass membrane protein</topology>
    </subcellularLocation>
</comment>
<feature type="transmembrane region" description="Helical" evidence="15">
    <location>
        <begin position="102"/>
        <end position="120"/>
    </location>
</feature>
<feature type="transmembrane region" description="Helical" evidence="15">
    <location>
        <begin position="176"/>
        <end position="197"/>
    </location>
</feature>
<feature type="domain" description="Major facilitator superfamily (MFS) profile" evidence="16">
    <location>
        <begin position="109"/>
        <end position="567"/>
    </location>
</feature>
<evidence type="ECO:0000256" key="2">
    <source>
        <dbReference type="ARBA" id="ARBA00011738"/>
    </source>
</evidence>
<dbReference type="InterPro" id="IPR020846">
    <property type="entry name" value="MFS_dom"/>
</dbReference>
<keyword evidence="4 15" id="KW-0812">Transmembrane</keyword>
<proteinExistence type="predicted"/>
<dbReference type="InterPro" id="IPR036259">
    <property type="entry name" value="MFS_trans_sf"/>
</dbReference>
<comment type="catalytic activity">
    <reaction evidence="8">
        <text>D-glucose(out) = D-glucose(in)</text>
        <dbReference type="Rhea" id="RHEA:60376"/>
        <dbReference type="ChEBI" id="CHEBI:4167"/>
    </reaction>
    <physiologicalReaction direction="left-to-right" evidence="8">
        <dbReference type="Rhea" id="RHEA:60377"/>
    </physiologicalReaction>
</comment>
<accession>A0A7S4E3S6</accession>
<evidence type="ECO:0000313" key="19">
    <source>
        <dbReference type="Proteomes" id="UP000789595"/>
    </source>
</evidence>
<keyword evidence="6 15" id="KW-0472">Membrane</keyword>
<feature type="transmembrane region" description="Helical" evidence="15">
    <location>
        <begin position="203"/>
        <end position="224"/>
    </location>
</feature>
<dbReference type="PANTHER" id="PTHR23503">
    <property type="entry name" value="SOLUTE CARRIER FAMILY 2"/>
    <property type="match status" value="1"/>
</dbReference>
<evidence type="ECO:0000256" key="14">
    <source>
        <dbReference type="SAM" id="MobiDB-lite"/>
    </source>
</evidence>
<reference evidence="17" key="1">
    <citation type="submission" date="2021-01" db="EMBL/GenBank/DDBJ databases">
        <authorList>
            <person name="Corre E."/>
            <person name="Pelletier E."/>
            <person name="Niang G."/>
            <person name="Scheremetjew M."/>
            <person name="Finn R."/>
            <person name="Kale V."/>
            <person name="Holt S."/>
            <person name="Cochrane G."/>
            <person name="Meng A."/>
            <person name="Brown T."/>
            <person name="Cohen L."/>
        </authorList>
    </citation>
    <scope>NUCLEOTIDE SEQUENCE</scope>
    <source>
        <strain evidence="17">CCMP1756</strain>
    </source>
</reference>